<evidence type="ECO:0000259" key="6">
    <source>
        <dbReference type="Pfam" id="PF00755"/>
    </source>
</evidence>
<feature type="active site" description="Proton acceptor" evidence="4">
    <location>
        <position position="200"/>
    </location>
</feature>
<reference evidence="7 8" key="1">
    <citation type="submission" date="2019-10" db="EMBL/GenBank/DDBJ databases">
        <title>Assembly and Annotation for the nematode Trichostrongylus colubriformis.</title>
        <authorList>
            <person name="Martin J."/>
        </authorList>
    </citation>
    <scope>NUCLEOTIDE SEQUENCE [LARGE SCALE GENOMIC DNA]</scope>
    <source>
        <strain evidence="7">G859</strain>
        <tissue evidence="7">Whole worm</tissue>
    </source>
</reference>
<gene>
    <name evidence="7" type="ORF">GCK32_012489</name>
</gene>
<organism evidence="7 8">
    <name type="scientific">Trichostrongylus colubriformis</name>
    <name type="common">Black scour worm</name>
    <dbReference type="NCBI Taxonomy" id="6319"/>
    <lineage>
        <taxon>Eukaryota</taxon>
        <taxon>Metazoa</taxon>
        <taxon>Ecdysozoa</taxon>
        <taxon>Nematoda</taxon>
        <taxon>Chromadorea</taxon>
        <taxon>Rhabditida</taxon>
        <taxon>Rhabditina</taxon>
        <taxon>Rhabditomorpha</taxon>
        <taxon>Strongyloidea</taxon>
        <taxon>Trichostrongylidae</taxon>
        <taxon>Trichostrongylus</taxon>
    </lineage>
</organism>
<dbReference type="Gene3D" id="3.30.559.10">
    <property type="entry name" value="Chloramphenicol acetyltransferase-like domain"/>
    <property type="match status" value="1"/>
</dbReference>
<comment type="similarity">
    <text evidence="1 5">Belongs to the carnitine/choline acetyltransferase family.</text>
</comment>
<evidence type="ECO:0000256" key="2">
    <source>
        <dbReference type="ARBA" id="ARBA00022679"/>
    </source>
</evidence>
<dbReference type="EMBL" id="WIXE01011650">
    <property type="protein sequence ID" value="KAK5976584.1"/>
    <property type="molecule type" value="Genomic_DNA"/>
</dbReference>
<evidence type="ECO:0000313" key="8">
    <source>
        <dbReference type="Proteomes" id="UP001331761"/>
    </source>
</evidence>
<evidence type="ECO:0000313" key="7">
    <source>
        <dbReference type="EMBL" id="KAK5976584.1"/>
    </source>
</evidence>
<dbReference type="PANTHER" id="PTHR22589">
    <property type="entry name" value="CARNITINE O-ACYLTRANSFERASE"/>
    <property type="match status" value="1"/>
</dbReference>
<dbReference type="GO" id="GO:0005739">
    <property type="term" value="C:mitochondrion"/>
    <property type="evidence" value="ECO:0007669"/>
    <property type="project" value="TreeGrafter"/>
</dbReference>
<comment type="caution">
    <text evidence="7">The sequence shown here is derived from an EMBL/GenBank/DDBJ whole genome shotgun (WGS) entry which is preliminary data.</text>
</comment>
<evidence type="ECO:0000256" key="3">
    <source>
        <dbReference type="ARBA" id="ARBA00023315"/>
    </source>
</evidence>
<accession>A0AAN8FHP0</accession>
<dbReference type="InterPro" id="IPR042231">
    <property type="entry name" value="Cho/carn_acyl_trans_2"/>
</dbReference>
<dbReference type="Gene3D" id="3.30.559.70">
    <property type="entry name" value="Choline/Carnitine o-acyltransferase, domain 2"/>
    <property type="match status" value="1"/>
</dbReference>
<dbReference type="AlphaFoldDB" id="A0AAN8FHP0"/>
<dbReference type="GO" id="GO:0006631">
    <property type="term" value="P:fatty acid metabolic process"/>
    <property type="evidence" value="ECO:0007669"/>
    <property type="project" value="TreeGrafter"/>
</dbReference>
<evidence type="ECO:0000256" key="1">
    <source>
        <dbReference type="ARBA" id="ARBA00005232"/>
    </source>
</evidence>
<feature type="non-terminal residue" evidence="7">
    <location>
        <position position="356"/>
    </location>
</feature>
<dbReference type="Pfam" id="PF00755">
    <property type="entry name" value="Carn_acyltransf"/>
    <property type="match status" value="1"/>
</dbReference>
<dbReference type="Proteomes" id="UP001331761">
    <property type="component" value="Unassembled WGS sequence"/>
</dbReference>
<proteinExistence type="inferred from homology"/>
<protein>
    <submittedName>
        <fullName evidence="7">Choline/Carnitine O-acyltransferase</fullName>
    </submittedName>
</protein>
<dbReference type="InterPro" id="IPR000542">
    <property type="entry name" value="Carn_acyl_trans"/>
</dbReference>
<keyword evidence="3 5" id="KW-0012">Acyltransferase</keyword>
<evidence type="ECO:0000256" key="4">
    <source>
        <dbReference type="PIRSR" id="PIRSR600542-1"/>
    </source>
</evidence>
<name>A0AAN8FHP0_TRICO</name>
<dbReference type="PANTHER" id="PTHR22589:SF99">
    <property type="entry name" value="CHOLINE_CARNITINE ACYLTRANSFERASE DOMAIN-CONTAINING PROTEIN"/>
    <property type="match status" value="1"/>
</dbReference>
<dbReference type="SUPFAM" id="SSF52777">
    <property type="entry name" value="CoA-dependent acyltransferases"/>
    <property type="match status" value="2"/>
</dbReference>
<dbReference type="GO" id="GO:0004095">
    <property type="term" value="F:carnitine O-palmitoyltransferase activity"/>
    <property type="evidence" value="ECO:0007669"/>
    <property type="project" value="TreeGrafter"/>
</dbReference>
<evidence type="ECO:0000256" key="5">
    <source>
        <dbReference type="RuleBase" id="RU003801"/>
    </source>
</evidence>
<dbReference type="GO" id="GO:0009437">
    <property type="term" value="P:carnitine metabolic process"/>
    <property type="evidence" value="ECO:0007669"/>
    <property type="project" value="TreeGrafter"/>
</dbReference>
<keyword evidence="8" id="KW-1185">Reference proteome</keyword>
<dbReference type="InterPro" id="IPR023213">
    <property type="entry name" value="CAT-like_dom_sf"/>
</dbReference>
<sequence length="356" mass="40272">MAARVTYFEGMSQLAIDKQLVKPLGSGLLCSCHYDKLYSVCRVPGEELDQLVNYGISKHVVAIHEGCFYKVMLCDENNRMYGIEELTKIYAEIFSRKAKVEGSAGKVAALTATRREEWARNREKFFLQNPTNAATLREIESAAFILTLDDAEYFNEPEDPDTMSHFLKNMLTGNGKNRWADKSLNYVVGRNSRCGGTTEHSIADGAEFDHIMENFSVFELLTPYPTLEEQRRIEELTADDQNIVLAARLPIEVNTEMASAIECGYSEYLRLSDDVDLASALFRDFGKGLIKKFGLSPDAFVQMAIQLANYKDQDRFVLTYEAASARFYKNSRTETLRSVTDDSCEFVLAMLDEKIT</sequence>
<dbReference type="PROSITE" id="PS00440">
    <property type="entry name" value="ACYLTRANSF_C_2"/>
    <property type="match status" value="1"/>
</dbReference>
<dbReference type="InterPro" id="IPR039551">
    <property type="entry name" value="Cho/carn_acyl_trans"/>
</dbReference>
<feature type="domain" description="Choline/carnitine acyltransferase" evidence="6">
    <location>
        <begin position="12"/>
        <end position="354"/>
    </location>
</feature>
<keyword evidence="2 5" id="KW-0808">Transferase</keyword>